<dbReference type="HOGENOM" id="CLU_548294_0_0_9"/>
<evidence type="ECO:0000256" key="5">
    <source>
        <dbReference type="ARBA" id="ARBA00023235"/>
    </source>
</evidence>
<evidence type="ECO:0000256" key="7">
    <source>
        <dbReference type="SAM" id="Coils"/>
    </source>
</evidence>
<dbReference type="eggNOG" id="COG0760">
    <property type="taxonomic scope" value="Bacteria"/>
</dbReference>
<dbReference type="Proteomes" id="UP000004754">
    <property type="component" value="Unassembled WGS sequence"/>
</dbReference>
<dbReference type="InterPro" id="IPR046357">
    <property type="entry name" value="PPIase_dom_sf"/>
</dbReference>
<dbReference type="STRING" id="887929.HMP0721_1158"/>
<keyword evidence="3" id="KW-0732">Signal</keyword>
<feature type="domain" description="PpiC" evidence="9">
    <location>
        <begin position="345"/>
        <end position="439"/>
    </location>
</feature>
<keyword evidence="8" id="KW-0472">Membrane</keyword>
<dbReference type="Pfam" id="PF13145">
    <property type="entry name" value="Rotamase_2"/>
    <property type="match status" value="1"/>
</dbReference>
<dbReference type="GO" id="GO:0003755">
    <property type="term" value="F:peptidyl-prolyl cis-trans isomerase activity"/>
    <property type="evidence" value="ECO:0007669"/>
    <property type="project" value="UniProtKB-KW"/>
</dbReference>
<dbReference type="InterPro" id="IPR050245">
    <property type="entry name" value="PrsA_foldase"/>
</dbReference>
<evidence type="ECO:0000256" key="6">
    <source>
        <dbReference type="PROSITE-ProRule" id="PRU00278"/>
    </source>
</evidence>
<feature type="transmembrane region" description="Helical" evidence="8">
    <location>
        <begin position="21"/>
        <end position="43"/>
    </location>
</feature>
<dbReference type="Gene3D" id="1.10.8.1040">
    <property type="match status" value="1"/>
</dbReference>
<dbReference type="InterPro" id="IPR027304">
    <property type="entry name" value="Trigger_fact/SurA_dom_sf"/>
</dbReference>
<name>E6MGM5_9FIRM</name>
<dbReference type="RefSeq" id="WP_006598582.1">
    <property type="nucleotide sequence ID" value="NZ_GL622359.1"/>
</dbReference>
<keyword evidence="8" id="KW-0812">Transmembrane</keyword>
<dbReference type="EMBL" id="AEQN01000016">
    <property type="protein sequence ID" value="EFV01765.1"/>
    <property type="molecule type" value="Genomic_DNA"/>
</dbReference>
<dbReference type="EC" id="5.2.1.8" evidence="2"/>
<dbReference type="AlphaFoldDB" id="E6MGM5"/>
<accession>E6MGM5</accession>
<keyword evidence="7" id="KW-0175">Coiled coil</keyword>
<reference evidence="10 11" key="1">
    <citation type="submission" date="2010-12" db="EMBL/GenBank/DDBJ databases">
        <authorList>
            <person name="Muzny D."/>
            <person name="Qin X."/>
            <person name="Deng J."/>
            <person name="Jiang H."/>
            <person name="Liu Y."/>
            <person name="Qu J."/>
            <person name="Song X.-Z."/>
            <person name="Zhang L."/>
            <person name="Thornton R."/>
            <person name="Coyle M."/>
            <person name="Francisco L."/>
            <person name="Jackson L."/>
            <person name="Javaid M."/>
            <person name="Korchina V."/>
            <person name="Kovar C."/>
            <person name="Mata R."/>
            <person name="Mathew T."/>
            <person name="Ngo R."/>
            <person name="Nguyen L."/>
            <person name="Nguyen N."/>
            <person name="Okwuonu G."/>
            <person name="Ongeri F."/>
            <person name="Pham C."/>
            <person name="Simmons D."/>
            <person name="Wilczek-Boney K."/>
            <person name="Hale W."/>
            <person name="Jakkamsetti A."/>
            <person name="Pham P."/>
            <person name="Ruth R."/>
            <person name="San Lucas F."/>
            <person name="Warren J."/>
            <person name="Zhang J."/>
            <person name="Zhao Z."/>
            <person name="Zhou C."/>
            <person name="Zhu D."/>
            <person name="Lee S."/>
            <person name="Bess C."/>
            <person name="Blankenburg K."/>
            <person name="Forbes L."/>
            <person name="Fu Q."/>
            <person name="Gubbala S."/>
            <person name="Hirani K."/>
            <person name="Jayaseelan J.C."/>
            <person name="Lara F."/>
            <person name="Munidasa M."/>
            <person name="Palculict T."/>
            <person name="Patil S."/>
            <person name="Pu L.-L."/>
            <person name="Saada N."/>
            <person name="Tang L."/>
            <person name="Weissenberger G."/>
            <person name="Zhu Y."/>
            <person name="Hemphill L."/>
            <person name="Shang Y."/>
            <person name="Youmans B."/>
            <person name="Ayvaz T."/>
            <person name="Ross M."/>
            <person name="Santibanez J."/>
            <person name="Aqrawi P."/>
            <person name="Gross S."/>
            <person name="Joshi V."/>
            <person name="Fowler G."/>
            <person name="Nazareth L."/>
            <person name="Reid J."/>
            <person name="Worley K."/>
            <person name="Petrosino J."/>
            <person name="Highlander S."/>
            <person name="Gibbs R."/>
        </authorList>
    </citation>
    <scope>NUCLEOTIDE SEQUENCE [LARGE SCALE GENOMIC DNA]</scope>
    <source>
        <strain evidence="10 11">ATCC 23263</strain>
    </source>
</reference>
<dbReference type="InterPro" id="IPR000297">
    <property type="entry name" value="PPIase_PpiC"/>
</dbReference>
<sequence>MQRTQKNPKQSRRLTAVIGRALTAVVCLGLVGALVSGCALVTVNPERDRAQVIATINGKQLTKAVYNNTMANTAIYYAVNGQTMPTGSDLKDLQKNTFDAVIQNQVLAAKAKKDKLKVNEASAKKTGAITYQAVKKQAAKKYAGILKNYSTNDKLFAQFMQDNTVTTEYASKALAAYRKQLKKHPYRFLDKSVGTVDKKKVTHGEYYYYYVGKVLSTYASTGSAPATDRATQKRINQSVFKTIGTYRGMIQYCKDHHIKISSDAVAAQQKLLNMTLKMYFPKDSTLDSYLQNYGMTAAIFRKYQKEEAKGRAAQAAIRSALAKDVKVSNQDVKEYYESHESTYNPKTVSACHILTKDPVLAKKIAKEAKGIKTKAAFKKLMRKYSTKTNKKVLESMDLGAFKSARMVPAFSKAAFNASKNTAVGPVKTTNGYHVIFVYDKTQKKDSWKNHKAAITQSIQQNESKKAYQKQIKDLQDVKADVDDEIKNLTADYVDQLKKELHVKTYEKRI</sequence>
<dbReference type="PANTHER" id="PTHR47245">
    <property type="entry name" value="PEPTIDYLPROLYL ISOMERASE"/>
    <property type="match status" value="1"/>
</dbReference>
<keyword evidence="4 6" id="KW-0697">Rotamase</keyword>
<dbReference type="PANTHER" id="PTHR47245:SF1">
    <property type="entry name" value="FOLDASE PROTEIN PRSA"/>
    <property type="match status" value="1"/>
</dbReference>
<proteinExistence type="predicted"/>
<gene>
    <name evidence="10" type="ORF">HMP0721_1158</name>
</gene>
<feature type="coiled-coil region" evidence="7">
    <location>
        <begin position="464"/>
        <end position="491"/>
    </location>
</feature>
<dbReference type="OrthoDB" id="14196at2"/>
<evidence type="ECO:0000256" key="8">
    <source>
        <dbReference type="SAM" id="Phobius"/>
    </source>
</evidence>
<evidence type="ECO:0000256" key="4">
    <source>
        <dbReference type="ARBA" id="ARBA00023110"/>
    </source>
</evidence>
<dbReference type="Gene3D" id="3.10.50.40">
    <property type="match status" value="1"/>
</dbReference>
<evidence type="ECO:0000256" key="2">
    <source>
        <dbReference type="ARBA" id="ARBA00013194"/>
    </source>
</evidence>
<evidence type="ECO:0000313" key="11">
    <source>
        <dbReference type="Proteomes" id="UP000004754"/>
    </source>
</evidence>
<dbReference type="SUPFAM" id="SSF54534">
    <property type="entry name" value="FKBP-like"/>
    <property type="match status" value="1"/>
</dbReference>
<keyword evidence="8" id="KW-1133">Transmembrane helix</keyword>
<comment type="caution">
    <text evidence="10">The sequence shown here is derived from an EMBL/GenBank/DDBJ whole genome shotgun (WGS) entry which is preliminary data.</text>
</comment>
<dbReference type="SUPFAM" id="SSF109998">
    <property type="entry name" value="Triger factor/SurA peptide-binding domain-like"/>
    <property type="match status" value="2"/>
</dbReference>
<dbReference type="Pfam" id="PF13623">
    <property type="entry name" value="SurA_N_2"/>
    <property type="match status" value="1"/>
</dbReference>
<keyword evidence="11" id="KW-1185">Reference proteome</keyword>
<dbReference type="PROSITE" id="PS50198">
    <property type="entry name" value="PPIC_PPIASE_2"/>
    <property type="match status" value="1"/>
</dbReference>
<evidence type="ECO:0000259" key="9">
    <source>
        <dbReference type="PROSITE" id="PS50198"/>
    </source>
</evidence>
<comment type="catalytic activity">
    <reaction evidence="1">
        <text>[protein]-peptidylproline (omega=180) = [protein]-peptidylproline (omega=0)</text>
        <dbReference type="Rhea" id="RHEA:16237"/>
        <dbReference type="Rhea" id="RHEA-COMP:10747"/>
        <dbReference type="Rhea" id="RHEA-COMP:10748"/>
        <dbReference type="ChEBI" id="CHEBI:83833"/>
        <dbReference type="ChEBI" id="CHEBI:83834"/>
        <dbReference type="EC" id="5.2.1.8"/>
    </reaction>
</comment>
<protein>
    <recommendedName>
        <fullName evidence="2">peptidylprolyl isomerase</fullName>
        <ecNumber evidence="2">5.2.1.8</ecNumber>
    </recommendedName>
</protein>
<evidence type="ECO:0000256" key="3">
    <source>
        <dbReference type="ARBA" id="ARBA00022729"/>
    </source>
</evidence>
<keyword evidence="5 6" id="KW-0413">Isomerase</keyword>
<evidence type="ECO:0000313" key="10">
    <source>
        <dbReference type="EMBL" id="EFV01765.1"/>
    </source>
</evidence>
<organism evidence="10 11">
    <name type="scientific">Pseudoramibacter alactolyticus ATCC 23263</name>
    <dbReference type="NCBI Taxonomy" id="887929"/>
    <lineage>
        <taxon>Bacteria</taxon>
        <taxon>Bacillati</taxon>
        <taxon>Bacillota</taxon>
        <taxon>Clostridia</taxon>
        <taxon>Eubacteriales</taxon>
        <taxon>Eubacteriaceae</taxon>
        <taxon>Pseudoramibacter</taxon>
    </lineage>
</organism>
<evidence type="ECO:0000256" key="1">
    <source>
        <dbReference type="ARBA" id="ARBA00000971"/>
    </source>
</evidence>